<dbReference type="PANTHER" id="PTHR37296">
    <property type="entry name" value="CONSERVED VIRULENCE FACTOR B"/>
    <property type="match status" value="1"/>
</dbReference>
<dbReference type="Proteomes" id="UP000620133">
    <property type="component" value="Chromosome"/>
</dbReference>
<name>A0A7U9TIR8_9MOLU</name>
<dbReference type="InterPro" id="IPR040764">
    <property type="entry name" value="CvfB_WH"/>
</dbReference>
<dbReference type="RefSeq" id="WP_176238805.1">
    <property type="nucleotide sequence ID" value="NZ_AP024412.1"/>
</dbReference>
<protein>
    <recommendedName>
        <fullName evidence="7">DNA-binding protein</fullName>
    </recommendedName>
</protein>
<dbReference type="EMBL" id="AP024412">
    <property type="protein sequence ID" value="BCR36381.1"/>
    <property type="molecule type" value="Genomic_DNA"/>
</dbReference>
<evidence type="ECO:0008006" key="7">
    <source>
        <dbReference type="Google" id="ProtNLM"/>
    </source>
</evidence>
<evidence type="ECO:0000256" key="1">
    <source>
        <dbReference type="PIRNR" id="PIRNR012524"/>
    </source>
</evidence>
<dbReference type="Pfam" id="PF17783">
    <property type="entry name" value="WHD_CvfB"/>
    <property type="match status" value="1"/>
</dbReference>
<dbReference type="InterPro" id="IPR048588">
    <property type="entry name" value="CvfB_S1_2nd"/>
</dbReference>
<dbReference type="KEGG" id="manr:MPAN_012740"/>
<evidence type="ECO:0000313" key="5">
    <source>
        <dbReference type="EMBL" id="BCR36381.1"/>
    </source>
</evidence>
<organism evidence="5 6">
    <name type="scientific">Mariniplasma anaerobium</name>
    <dbReference type="NCBI Taxonomy" id="2735436"/>
    <lineage>
        <taxon>Bacteria</taxon>
        <taxon>Bacillati</taxon>
        <taxon>Mycoplasmatota</taxon>
        <taxon>Mollicutes</taxon>
        <taxon>Acholeplasmatales</taxon>
        <taxon>Acholeplasmataceae</taxon>
        <taxon>Mariniplasma</taxon>
    </lineage>
</organism>
<dbReference type="InterPro" id="IPR014464">
    <property type="entry name" value="CvfB_fam"/>
</dbReference>
<reference evidence="5" key="1">
    <citation type="submission" date="2021-01" db="EMBL/GenBank/DDBJ databases">
        <title>Draft genome sequence of Acholeplasmataceae bacterium strain Mahy22.</title>
        <authorList>
            <person name="Watanabe M."/>
            <person name="Kojima H."/>
            <person name="Fukui M."/>
        </authorList>
    </citation>
    <scope>NUCLEOTIDE SEQUENCE</scope>
    <source>
        <strain evidence="5">Mahy22</strain>
    </source>
</reference>
<proteinExistence type="inferred from homology"/>
<feature type="domain" description="Conserved virulence factor B second S1" evidence="4">
    <location>
        <begin position="75"/>
        <end position="127"/>
    </location>
</feature>
<evidence type="ECO:0000313" key="6">
    <source>
        <dbReference type="Proteomes" id="UP000620133"/>
    </source>
</evidence>
<dbReference type="InterPro" id="IPR012340">
    <property type="entry name" value="NA-bd_OB-fold"/>
</dbReference>
<evidence type="ECO:0000259" key="3">
    <source>
        <dbReference type="Pfam" id="PF17783"/>
    </source>
</evidence>
<sequence length="283" mass="31988">MSIIIGENQKLTVDRKTDIGYMLTSEQDEVFLHFNESLHQPLNPGDLVDAFLYLDHKGRVAATLKVPYITVNKPAFLTVKDVHPDLGVFLDMGISKDVLLSQDDLPFNTALWPIIGDKIYVVLHIKGKMVAKLATRADIILEPKEELKVKDEVVAYLQNIGRYGLNFLSEEGHLVFVHESMYQGTYRLGQEAKINVTFISDKGITGSLIEQKEVRIFDDANIVLSTLIRHGDLDLDSNSSPEDIRQTFDMSKKAFKRAIGHLYKERKIDFVDGKTILVKKDGK</sequence>
<dbReference type="Pfam" id="PF13509">
    <property type="entry name" value="S1_2"/>
    <property type="match status" value="1"/>
</dbReference>
<dbReference type="InterPro" id="IPR036388">
    <property type="entry name" value="WH-like_DNA-bd_sf"/>
</dbReference>
<keyword evidence="6" id="KW-1185">Reference proteome</keyword>
<comment type="similarity">
    <text evidence="1">Belongs to the CvfB family.</text>
</comment>
<gene>
    <name evidence="5" type="ORF">MPAN_012740</name>
</gene>
<accession>A0A7U9TIR8</accession>
<dbReference type="PIRSF" id="PIRSF012524">
    <property type="entry name" value="YitL_S1"/>
    <property type="match status" value="1"/>
</dbReference>
<evidence type="ECO:0000259" key="4">
    <source>
        <dbReference type="Pfam" id="PF21191"/>
    </source>
</evidence>
<evidence type="ECO:0000259" key="2">
    <source>
        <dbReference type="Pfam" id="PF13509"/>
    </source>
</evidence>
<feature type="domain" description="Conserved virulence factor B-like winged helix" evidence="3">
    <location>
        <begin position="230"/>
        <end position="277"/>
    </location>
</feature>
<feature type="domain" description="Conserved virulence factor B first S1" evidence="2">
    <location>
        <begin position="5"/>
        <end position="65"/>
    </location>
</feature>
<dbReference type="InterPro" id="IPR039566">
    <property type="entry name" value="CvfB_S1_st"/>
</dbReference>
<dbReference type="Pfam" id="PF21191">
    <property type="entry name" value="CvfB_1st"/>
    <property type="match status" value="1"/>
</dbReference>
<dbReference type="AlphaFoldDB" id="A0A7U9TIR8"/>
<dbReference type="Gene3D" id="1.10.10.10">
    <property type="entry name" value="Winged helix-like DNA-binding domain superfamily/Winged helix DNA-binding domain"/>
    <property type="match status" value="1"/>
</dbReference>
<dbReference type="PANTHER" id="PTHR37296:SF1">
    <property type="entry name" value="CONSERVED VIRULENCE FACTOR B"/>
    <property type="match status" value="1"/>
</dbReference>
<dbReference type="Gene3D" id="2.40.50.140">
    <property type="entry name" value="Nucleic acid-binding proteins"/>
    <property type="match status" value="1"/>
</dbReference>